<evidence type="ECO:0000259" key="1">
    <source>
        <dbReference type="SMART" id="SM00458"/>
    </source>
</evidence>
<dbReference type="SUPFAM" id="SSF69318">
    <property type="entry name" value="Integrin alpha N-terminal domain"/>
    <property type="match status" value="1"/>
</dbReference>
<dbReference type="InterPro" id="IPR013783">
    <property type="entry name" value="Ig-like_fold"/>
</dbReference>
<keyword evidence="3" id="KW-1185">Reference proteome</keyword>
<dbReference type="PROSITE" id="PS50231">
    <property type="entry name" value="RICIN_B_LECTIN"/>
    <property type="match status" value="1"/>
</dbReference>
<dbReference type="CDD" id="cd00161">
    <property type="entry name" value="beta-trefoil_Ricin-like"/>
    <property type="match status" value="1"/>
</dbReference>
<dbReference type="GO" id="GO:0005975">
    <property type="term" value="P:carbohydrate metabolic process"/>
    <property type="evidence" value="ECO:0007669"/>
    <property type="project" value="UniProtKB-ARBA"/>
</dbReference>
<dbReference type="InterPro" id="IPR000772">
    <property type="entry name" value="Ricin_B_lectin"/>
</dbReference>
<reference evidence="2 3" key="1">
    <citation type="submission" date="2020-08" db="EMBL/GenBank/DDBJ databases">
        <title>Genomic Encyclopedia of Type Strains, Phase III (KMG-III): the genomes of soil and plant-associated and newly described type strains.</title>
        <authorList>
            <person name="Whitman W."/>
        </authorList>
    </citation>
    <scope>NUCLEOTIDE SEQUENCE [LARGE SCALE GENOMIC DNA]</scope>
    <source>
        <strain evidence="2 3">CECT 3287</strain>
    </source>
</reference>
<proteinExistence type="predicted"/>
<protein>
    <recommendedName>
        <fullName evidence="1">Ricin B lectin domain-containing protein</fullName>
    </recommendedName>
</protein>
<dbReference type="SUPFAM" id="SSF50370">
    <property type="entry name" value="Ricin B-like lectins"/>
    <property type="match status" value="1"/>
</dbReference>
<dbReference type="InterPro" id="IPR006311">
    <property type="entry name" value="TAT_signal"/>
</dbReference>
<dbReference type="SMART" id="SM00458">
    <property type="entry name" value="RICIN"/>
    <property type="match status" value="1"/>
</dbReference>
<evidence type="ECO:0000313" key="3">
    <source>
        <dbReference type="Proteomes" id="UP000590749"/>
    </source>
</evidence>
<feature type="domain" description="Ricin B lectin" evidence="1">
    <location>
        <begin position="44"/>
        <end position="186"/>
    </location>
</feature>
<dbReference type="AlphaFoldDB" id="A0A7W5AHV4"/>
<dbReference type="InterPro" id="IPR041624">
    <property type="entry name" value="RGI_lyase"/>
</dbReference>
<dbReference type="InterPro" id="IPR035992">
    <property type="entry name" value="Ricin_B-like_lectins"/>
</dbReference>
<dbReference type="PROSITE" id="PS51318">
    <property type="entry name" value="TAT"/>
    <property type="match status" value="1"/>
</dbReference>
<dbReference type="RefSeq" id="WP_183222044.1">
    <property type="nucleotide sequence ID" value="NZ_BMPW01000013.1"/>
</dbReference>
<dbReference type="PANTHER" id="PTHR43118:SF1">
    <property type="entry name" value="RHAMNOGALACTURONAN LYASE (EUROFUNG)"/>
    <property type="match status" value="1"/>
</dbReference>
<dbReference type="InterPro" id="IPR028994">
    <property type="entry name" value="Integrin_alpha_N"/>
</dbReference>
<dbReference type="Gene3D" id="2.80.10.50">
    <property type="match status" value="2"/>
</dbReference>
<evidence type="ECO:0000313" key="2">
    <source>
        <dbReference type="EMBL" id="MBB3096583.1"/>
    </source>
</evidence>
<dbReference type="EMBL" id="JACHXF010000009">
    <property type="protein sequence ID" value="MBB3096583.1"/>
    <property type="molecule type" value="Genomic_DNA"/>
</dbReference>
<accession>A0A7W5AHV4</accession>
<dbReference type="InterPro" id="IPR049366">
    <property type="entry name" value="RGL11_C"/>
</dbReference>
<dbReference type="Proteomes" id="UP000590749">
    <property type="component" value="Unassembled WGS sequence"/>
</dbReference>
<name>A0A7W5AHV4_9ACTN</name>
<gene>
    <name evidence="2" type="ORF">FHR83_004257</name>
</gene>
<dbReference type="Pfam" id="PF21348">
    <property type="entry name" value="RGL11_C"/>
    <property type="match status" value="1"/>
</dbReference>
<dbReference type="InterPro" id="IPR034641">
    <property type="entry name" value="RGL11"/>
</dbReference>
<dbReference type="Pfam" id="PF14200">
    <property type="entry name" value="RicinB_lectin_2"/>
    <property type="match status" value="2"/>
</dbReference>
<sequence length="782" mass="82005">MSSPRPRRRRRGLIAAGVLAVAVPAGLVTVSMIPAAAATTPVAGGVYTLASGSSGKCVDVAGASTASSALLVQLACNAAATNQQWTARQQNSGQFQLVNGNSTRCIDVPSSTTVSGTQLQQYSCGDATKNNQLWTFTASTAASGKFLVKSVASGLCISNKDGSTAGNNPIVQETCSDVARMQWSFNHVSGPTASPTTPTESGRQMEDLDRGLISVRSGTGNLVSWRLLGTEPATTGFNVYRSGTRITATPITNSTNYLDAGAAANASYTVRAVVNGAEQGDSPASLTFGSGYLDVRLQVPAGGTTPDGVAYTYSANDASVGDADGDGDYEIFVKWDPSNSKDNSQSGYTGNVYVDAYTLQGTRLWRIDLGRNIRAGAHYTQFQVYDYDGDGKAEIAMKTADGTVSGTGVTIGSAGADYRNSSGYILSGPEYLTMFSGQTGAALSTVNYTPARGTVSSWGDSYGNRVDRFLAGTAYLDGARPSLIMARGYYTRAVIAAWDFRNGALTSRWTYDSGTSNTGAYGQGNHQLSIADTDADGKDEIIYGAAAINDNGALMWRSGLGHGDALHVGDLIPSRAGIEVYRPSESTSQPTDAMLDGRTGAVIWSHASCGCDNGRAVAGDVYAGSAGAEAWSSSVSGLTSAAGANIGRKPSSTNFLAWWDADPVRELVDATRVDKYGTGADTRLLTASGVASNNSTKQTPAISGDILGDWREEIVWRLSDSSALRIYSTPVVTDRRIHTLAHDSQYRVALAWQNTAYNQPPHPGFFLGDGMTTPAQPNIYVR</sequence>
<dbReference type="CDD" id="cd10318">
    <property type="entry name" value="RGL11"/>
    <property type="match status" value="1"/>
</dbReference>
<dbReference type="PANTHER" id="PTHR43118">
    <property type="entry name" value="RHAMNOGALACTURONAN LYASE (EUROFUNG)"/>
    <property type="match status" value="1"/>
</dbReference>
<dbReference type="Pfam" id="PF18370">
    <property type="entry name" value="RGI_lyase"/>
    <property type="match status" value="1"/>
</dbReference>
<comment type="caution">
    <text evidence="2">The sequence shown here is derived from an EMBL/GenBank/DDBJ whole genome shotgun (WGS) entry which is preliminary data.</text>
</comment>
<dbReference type="Gene3D" id="2.60.40.10">
    <property type="entry name" value="Immunoglobulins"/>
    <property type="match status" value="1"/>
</dbReference>
<organism evidence="2 3">
    <name type="scientific">Actinoplanes campanulatus</name>
    <dbReference type="NCBI Taxonomy" id="113559"/>
    <lineage>
        <taxon>Bacteria</taxon>
        <taxon>Bacillati</taxon>
        <taxon>Actinomycetota</taxon>
        <taxon>Actinomycetes</taxon>
        <taxon>Micromonosporales</taxon>
        <taxon>Micromonosporaceae</taxon>
        <taxon>Actinoplanes</taxon>
    </lineage>
</organism>